<organism evidence="8 9">
    <name type="scientific">Salvia divinorum</name>
    <name type="common">Maria pastora</name>
    <name type="synonym">Diviner's sage</name>
    <dbReference type="NCBI Taxonomy" id="28513"/>
    <lineage>
        <taxon>Eukaryota</taxon>
        <taxon>Viridiplantae</taxon>
        <taxon>Streptophyta</taxon>
        <taxon>Embryophyta</taxon>
        <taxon>Tracheophyta</taxon>
        <taxon>Spermatophyta</taxon>
        <taxon>Magnoliopsida</taxon>
        <taxon>eudicotyledons</taxon>
        <taxon>Gunneridae</taxon>
        <taxon>Pentapetalae</taxon>
        <taxon>asterids</taxon>
        <taxon>lamiids</taxon>
        <taxon>Lamiales</taxon>
        <taxon>Lamiaceae</taxon>
        <taxon>Nepetoideae</taxon>
        <taxon>Mentheae</taxon>
        <taxon>Salviinae</taxon>
        <taxon>Salvia</taxon>
        <taxon>Salvia subgen. Calosphace</taxon>
    </lineage>
</organism>
<dbReference type="Pfam" id="PF07897">
    <property type="entry name" value="EAR"/>
    <property type="match status" value="1"/>
</dbReference>
<evidence type="ECO:0000313" key="9">
    <source>
        <dbReference type="Proteomes" id="UP001567538"/>
    </source>
</evidence>
<evidence type="ECO:0000256" key="4">
    <source>
        <dbReference type="RuleBase" id="RU369029"/>
    </source>
</evidence>
<protein>
    <recommendedName>
        <fullName evidence="4">Ninja-family protein</fullName>
    </recommendedName>
    <alternativeName>
        <fullName evidence="4">ABI-binding protein</fullName>
    </alternativeName>
</protein>
<comment type="caution">
    <text evidence="8">The sequence shown here is derived from an EMBL/GenBank/DDBJ whole genome shotgun (WGS) entry which is preliminary data.</text>
</comment>
<dbReference type="GO" id="GO:0005634">
    <property type="term" value="C:nucleus"/>
    <property type="evidence" value="ECO:0007669"/>
    <property type="project" value="UniProtKB-SubCell"/>
</dbReference>
<comment type="subcellular location">
    <subcellularLocation>
        <location evidence="1 4">Nucleus</location>
    </subcellularLocation>
</comment>
<dbReference type="Pfam" id="PF16135">
    <property type="entry name" value="TDBD"/>
    <property type="match status" value="1"/>
</dbReference>
<evidence type="ECO:0000256" key="2">
    <source>
        <dbReference type="ARBA" id="ARBA00006081"/>
    </source>
</evidence>
<dbReference type="InterPro" id="IPR032310">
    <property type="entry name" value="NLS_NINJA_AFP-like"/>
</dbReference>
<feature type="compositionally biased region" description="Basic and acidic residues" evidence="5">
    <location>
        <begin position="160"/>
        <end position="170"/>
    </location>
</feature>
<feature type="compositionally biased region" description="Gly residues" evidence="5">
    <location>
        <begin position="243"/>
        <end position="256"/>
    </location>
</feature>
<evidence type="ECO:0000256" key="5">
    <source>
        <dbReference type="SAM" id="MobiDB-lite"/>
    </source>
</evidence>
<keyword evidence="3 4" id="KW-0539">Nucleus</keyword>
<gene>
    <name evidence="8" type="ORF">AAHA92_19014</name>
</gene>
<name>A0ABD1H3Y8_SALDI</name>
<reference evidence="8 9" key="1">
    <citation type="submission" date="2024-06" db="EMBL/GenBank/DDBJ databases">
        <title>A chromosome level genome sequence of Diviner's sage (Salvia divinorum).</title>
        <authorList>
            <person name="Ford S.A."/>
            <person name="Ro D.-K."/>
            <person name="Ness R.W."/>
            <person name="Phillips M.A."/>
        </authorList>
    </citation>
    <scope>NUCLEOTIDE SEQUENCE [LARGE SCALE GENOMIC DNA]</scope>
    <source>
        <strain evidence="8">SAF-2024a</strain>
        <tissue evidence="8">Leaf</tissue>
    </source>
</reference>
<dbReference type="InterPro" id="IPR012463">
    <property type="entry name" value="Ninja_motif"/>
</dbReference>
<feature type="compositionally biased region" description="Low complexity" evidence="5">
    <location>
        <begin position="257"/>
        <end position="270"/>
    </location>
</feature>
<feature type="compositionally biased region" description="Gly residues" evidence="5">
    <location>
        <begin position="171"/>
        <end position="180"/>
    </location>
</feature>
<dbReference type="Proteomes" id="UP001567538">
    <property type="component" value="Unassembled WGS sequence"/>
</dbReference>
<dbReference type="EMBL" id="JBEAFC010000007">
    <property type="protein sequence ID" value="KAL1551134.1"/>
    <property type="molecule type" value="Genomic_DNA"/>
</dbReference>
<dbReference type="InterPro" id="IPR031307">
    <property type="entry name" value="Ninja_fam"/>
</dbReference>
<evidence type="ECO:0000313" key="8">
    <source>
        <dbReference type="EMBL" id="KAL1551134.1"/>
    </source>
</evidence>
<accession>A0ABD1H3Y8</accession>
<evidence type="ECO:0000259" key="7">
    <source>
        <dbReference type="Pfam" id="PF16135"/>
    </source>
</evidence>
<feature type="compositionally biased region" description="Basic and acidic residues" evidence="5">
    <location>
        <begin position="304"/>
        <end position="325"/>
    </location>
</feature>
<dbReference type="PANTHER" id="PTHR31413">
    <property type="entry name" value="AFP HOMOLOG 2"/>
    <property type="match status" value="1"/>
</dbReference>
<proteinExistence type="inferred from homology"/>
<feature type="compositionally biased region" description="Polar residues" evidence="5">
    <location>
        <begin position="275"/>
        <end position="299"/>
    </location>
</feature>
<feature type="region of interest" description="Disordered" evidence="5">
    <location>
        <begin position="240"/>
        <end position="341"/>
    </location>
</feature>
<evidence type="ECO:0000259" key="6">
    <source>
        <dbReference type="Pfam" id="PF07897"/>
    </source>
</evidence>
<comment type="function">
    <text evidence="4">Acts as a negative regulator of abscisic acid (ABA) response.</text>
</comment>
<dbReference type="AlphaFoldDB" id="A0ABD1H3Y8"/>
<feature type="region of interest" description="Disordered" evidence="5">
    <location>
        <begin position="109"/>
        <end position="185"/>
    </location>
</feature>
<keyword evidence="9" id="KW-1185">Reference proteome</keyword>
<feature type="domain" description="Tify" evidence="7">
    <location>
        <begin position="365"/>
        <end position="398"/>
    </location>
</feature>
<feature type="domain" description="Ethylene-responsive binding factor-associated repression" evidence="6">
    <location>
        <begin position="69"/>
        <end position="103"/>
    </location>
</feature>
<evidence type="ECO:0000256" key="1">
    <source>
        <dbReference type="ARBA" id="ARBA00004123"/>
    </source>
</evidence>
<dbReference type="InterPro" id="IPR032308">
    <property type="entry name" value="TDBD"/>
</dbReference>
<feature type="region of interest" description="Disordered" evidence="5">
    <location>
        <begin position="53"/>
        <end position="72"/>
    </location>
</feature>
<evidence type="ECO:0000256" key="3">
    <source>
        <dbReference type="ARBA" id="ARBA00023242"/>
    </source>
</evidence>
<feature type="region of interest" description="Disordered" evidence="5">
    <location>
        <begin position="1"/>
        <end position="21"/>
    </location>
</feature>
<dbReference type="PANTHER" id="PTHR31413:SF46">
    <property type="entry name" value="NINJA-FAMILY PROTEIN AFP1"/>
    <property type="match status" value="1"/>
</dbReference>
<feature type="compositionally biased region" description="Basic and acidic residues" evidence="5">
    <location>
        <begin position="138"/>
        <end position="151"/>
    </location>
</feature>
<comment type="similarity">
    <text evidence="2 4">Belongs to the Ninja family.</text>
</comment>
<sequence length="406" mass="42592">MDMECSTMPTTELHMGDKGDTKKSIAKTLEMENLSLDISSKSFSRDLLQRFMGSGSGIGRGGARDEDEEDDDEIELNLGLSMGGRFGVDKSPKKLVRSSSIASCLPVVRDDNDATAPPPAAYSGLARTASLPAETEEEWRKRKELQTLRRMEAKRRRSEKQRTLRSEREGGGGAAGGSSGSGNLSLSVEEKKEIEMNLRATLDREKSLTGLKRSGSSLASQLGLSSWAATVARSGADAAAMGKGKGSYSGGGGGSQGSVESKGGSSSSISDLETKNSQGSSGKLSPGSIQSAAGSQDIGSSAAKARETTSKADMESPSKRSDASRARGRGVGAEDMPCVFTKGDGPNGRRVDGILYKYGKGEDVRIMCICHGNFHSPAEFILHAGGTDTDNPLKHIVVNPNASSLV</sequence>
<dbReference type="Pfam" id="PF16136">
    <property type="entry name" value="NLS_NINJA_AFP"/>
    <property type="match status" value="1"/>
</dbReference>